<feature type="region of interest" description="Disordered" evidence="1">
    <location>
        <begin position="444"/>
        <end position="469"/>
    </location>
</feature>
<protein>
    <submittedName>
        <fullName evidence="3">Uncharacterized protein</fullName>
    </submittedName>
</protein>
<feature type="compositionally biased region" description="Polar residues" evidence="1">
    <location>
        <begin position="445"/>
        <end position="456"/>
    </location>
</feature>
<evidence type="ECO:0000256" key="2">
    <source>
        <dbReference type="SAM" id="Phobius"/>
    </source>
</evidence>
<keyword evidence="2" id="KW-1133">Transmembrane helix</keyword>
<evidence type="ECO:0000256" key="1">
    <source>
        <dbReference type="SAM" id="MobiDB-lite"/>
    </source>
</evidence>
<gene>
    <name evidence="3" type="ORF">ACJMK2_010986</name>
</gene>
<accession>A0ABD3V3I5</accession>
<comment type="caution">
    <text evidence="3">The sequence shown here is derived from an EMBL/GenBank/DDBJ whole genome shotgun (WGS) entry which is preliminary data.</text>
</comment>
<organism evidence="3 4">
    <name type="scientific">Sinanodonta woodiana</name>
    <name type="common">Chinese pond mussel</name>
    <name type="synonym">Anodonta woodiana</name>
    <dbReference type="NCBI Taxonomy" id="1069815"/>
    <lineage>
        <taxon>Eukaryota</taxon>
        <taxon>Metazoa</taxon>
        <taxon>Spiralia</taxon>
        <taxon>Lophotrochozoa</taxon>
        <taxon>Mollusca</taxon>
        <taxon>Bivalvia</taxon>
        <taxon>Autobranchia</taxon>
        <taxon>Heteroconchia</taxon>
        <taxon>Palaeoheterodonta</taxon>
        <taxon>Unionida</taxon>
        <taxon>Unionoidea</taxon>
        <taxon>Unionidae</taxon>
        <taxon>Unioninae</taxon>
        <taxon>Sinanodonta</taxon>
    </lineage>
</organism>
<evidence type="ECO:0000313" key="3">
    <source>
        <dbReference type="EMBL" id="KAL3856209.1"/>
    </source>
</evidence>
<dbReference type="AlphaFoldDB" id="A0ABD3V3I5"/>
<name>A0ABD3V3I5_SINWO</name>
<evidence type="ECO:0000313" key="4">
    <source>
        <dbReference type="Proteomes" id="UP001634394"/>
    </source>
</evidence>
<dbReference type="Proteomes" id="UP001634394">
    <property type="component" value="Unassembled WGS sequence"/>
</dbReference>
<keyword evidence="4" id="KW-1185">Reference proteome</keyword>
<dbReference type="EMBL" id="JBJQND010000013">
    <property type="protein sequence ID" value="KAL3856209.1"/>
    <property type="molecule type" value="Genomic_DNA"/>
</dbReference>
<feature type="transmembrane region" description="Helical" evidence="2">
    <location>
        <begin position="335"/>
        <end position="354"/>
    </location>
</feature>
<keyword evidence="2" id="KW-0472">Membrane</keyword>
<proteinExistence type="predicted"/>
<sequence>MATVETDVIPKLEAVIRRSVLDTTFRAWIGTYQNITHGLLICANNNSCNTSYGFFANINDCNTRNSDEHDTNNVTFIHAFICEYTSNKSANEEKQLFDSNCWNYLTSWPSLSLESSSSHMCSMSSMTISNMSATLSYYNAVVSSVMQNSEPNTSSLKYNDTDFSHFVIQWTSSLPLYGTMTNNPGYETGNVSLTYAVQTSALYSMFESVVPTHVSLSEMMTYNYTYVPITVNTRLHSSFISEKQPPSIQASNSMSTMISETVPDELSHSVFMTIQLKPSFILTTSISLDERREMYTPFSVYSSVMASRIPPKIPASTRAPVPEGSHNTNVEQWEYISIAAVLAIAFIVIIVLVARKRRKRRSNNGLQISGLSSYLNREQSSRQSGPSDAGTGKVVMHVEAYNRAFDVLRPSYSSVYMYQEPDLGGESDDANEVLAESKTIDLDSENSCGQQFNNNSGKDEDQTEIPSRSENLIYAEVMSTRL</sequence>
<reference evidence="3 4" key="1">
    <citation type="submission" date="2024-11" db="EMBL/GenBank/DDBJ databases">
        <title>Chromosome-level genome assembly of the freshwater bivalve Anodonta woodiana.</title>
        <authorList>
            <person name="Chen X."/>
        </authorList>
    </citation>
    <scope>NUCLEOTIDE SEQUENCE [LARGE SCALE GENOMIC DNA]</scope>
    <source>
        <strain evidence="3">MN2024</strain>
        <tissue evidence="3">Gills</tissue>
    </source>
</reference>
<keyword evidence="2" id="KW-0812">Transmembrane</keyword>